<evidence type="ECO:0000256" key="2">
    <source>
        <dbReference type="ARBA" id="ARBA00002368"/>
    </source>
</evidence>
<dbReference type="Proteomes" id="UP000030136">
    <property type="component" value="Unassembled WGS sequence"/>
</dbReference>
<dbReference type="GO" id="GO:0004151">
    <property type="term" value="F:dihydroorotase activity"/>
    <property type="evidence" value="ECO:0007669"/>
    <property type="project" value="UniProtKB-EC"/>
</dbReference>
<comment type="cofactor">
    <cofactor evidence="1">
        <name>Zn(2+)</name>
        <dbReference type="ChEBI" id="CHEBI:29105"/>
    </cofactor>
</comment>
<reference evidence="8 10" key="2">
    <citation type="submission" date="2018-06" db="EMBL/GenBank/DDBJ databases">
        <authorList>
            <consortium name="Pathogen Informatics"/>
            <person name="Doyle S."/>
        </authorList>
    </citation>
    <scope>NUCLEOTIDE SEQUENCE [LARGE SCALE GENOMIC DNA]</scope>
    <source>
        <strain evidence="8 10">NCTC12858</strain>
    </source>
</reference>
<accession>A0A2X4PZV3</accession>
<dbReference type="Gene3D" id="2.30.40.10">
    <property type="entry name" value="Urease, subunit C, domain 1"/>
    <property type="match status" value="1"/>
</dbReference>
<dbReference type="SUPFAM" id="SSF51338">
    <property type="entry name" value="Composite domain of metallo-dependent hydrolases"/>
    <property type="match status" value="1"/>
</dbReference>
<evidence type="ECO:0000256" key="1">
    <source>
        <dbReference type="ARBA" id="ARBA00001947"/>
    </source>
</evidence>
<evidence type="ECO:0000256" key="4">
    <source>
        <dbReference type="ARBA" id="ARBA00022723"/>
    </source>
</evidence>
<evidence type="ECO:0000313" key="7">
    <source>
        <dbReference type="EMBL" id="KGN93506.1"/>
    </source>
</evidence>
<dbReference type="EC" id="3.5.2.3" evidence="8"/>
<evidence type="ECO:0000313" key="8">
    <source>
        <dbReference type="EMBL" id="SQH73367.1"/>
    </source>
</evidence>
<dbReference type="PANTHER" id="PTHR43668">
    <property type="entry name" value="ALLANTOINASE"/>
    <property type="match status" value="1"/>
</dbReference>
<dbReference type="GO" id="GO:0005737">
    <property type="term" value="C:cytoplasm"/>
    <property type="evidence" value="ECO:0007669"/>
    <property type="project" value="TreeGrafter"/>
</dbReference>
<evidence type="ECO:0000313" key="10">
    <source>
        <dbReference type="Proteomes" id="UP000249300"/>
    </source>
</evidence>
<proteinExistence type="inferred from homology"/>
<dbReference type="EMBL" id="LS483447">
    <property type="protein sequence ID" value="SQH73367.1"/>
    <property type="molecule type" value="Genomic_DNA"/>
</dbReference>
<evidence type="ECO:0000259" key="6">
    <source>
        <dbReference type="Pfam" id="PF01979"/>
    </source>
</evidence>
<dbReference type="InterPro" id="IPR032466">
    <property type="entry name" value="Metal_Hydrolase"/>
</dbReference>
<protein>
    <submittedName>
        <fullName evidence="8">Dihydroorotase</fullName>
        <ecNumber evidence="8">3.5.2.3</ecNumber>
    </submittedName>
</protein>
<dbReference type="RefSeq" id="WP_023940965.1">
    <property type="nucleotide sequence ID" value="NZ_JQJC01000027.1"/>
</dbReference>
<dbReference type="PANTHER" id="PTHR43668:SF4">
    <property type="entry name" value="ALLANTOINASE"/>
    <property type="match status" value="1"/>
</dbReference>
<dbReference type="InterPro" id="IPR050138">
    <property type="entry name" value="DHOase/Allantoinase_Hydrolase"/>
</dbReference>
<name>A0A2X4PZV3_9PORP</name>
<gene>
    <name evidence="8" type="primary">pyrC</name>
    <name evidence="7" type="ORF">HQ38_09170</name>
    <name evidence="8" type="ORF">NCTC12858_01222</name>
</gene>
<evidence type="ECO:0000313" key="9">
    <source>
        <dbReference type="Proteomes" id="UP000030136"/>
    </source>
</evidence>
<dbReference type="Pfam" id="PF01979">
    <property type="entry name" value="Amidohydro_1"/>
    <property type="match status" value="1"/>
</dbReference>
<dbReference type="InterPro" id="IPR002195">
    <property type="entry name" value="Dihydroorotase_CS"/>
</dbReference>
<dbReference type="KEGG" id="pcre:NCTC12858_01222"/>
<dbReference type="PROSITE" id="PS00483">
    <property type="entry name" value="DIHYDROOROTASE_2"/>
    <property type="match status" value="1"/>
</dbReference>
<comment type="similarity">
    <text evidence="3">Belongs to the metallo-dependent hydrolases superfamily. DHOase family. Class I DHOase subfamily.</text>
</comment>
<evidence type="ECO:0000256" key="5">
    <source>
        <dbReference type="ARBA" id="ARBA00022801"/>
    </source>
</evidence>
<dbReference type="GO" id="GO:0046872">
    <property type="term" value="F:metal ion binding"/>
    <property type="evidence" value="ECO:0007669"/>
    <property type="project" value="UniProtKB-KW"/>
</dbReference>
<comment type="function">
    <text evidence="2">Catalyzes the reversible cyclization of carbamoyl aspartate to dihydroorotate.</text>
</comment>
<dbReference type="InterPro" id="IPR006680">
    <property type="entry name" value="Amidohydro-rel"/>
</dbReference>
<dbReference type="GO" id="GO:0004038">
    <property type="term" value="F:allantoinase activity"/>
    <property type="evidence" value="ECO:0007669"/>
    <property type="project" value="TreeGrafter"/>
</dbReference>
<dbReference type="EMBL" id="JQJC01000027">
    <property type="protein sequence ID" value="KGN93506.1"/>
    <property type="molecule type" value="Genomic_DNA"/>
</dbReference>
<keyword evidence="10" id="KW-1185">Reference proteome</keyword>
<keyword evidence="4" id="KW-0479">Metal-binding</keyword>
<evidence type="ECO:0000256" key="3">
    <source>
        <dbReference type="ARBA" id="ARBA00010286"/>
    </source>
</evidence>
<dbReference type="NCBIfam" id="NF006688">
    <property type="entry name" value="PRK09236.1"/>
    <property type="match status" value="1"/>
</dbReference>
<feature type="domain" description="Amidohydrolase-related" evidence="6">
    <location>
        <begin position="55"/>
        <end position="428"/>
    </location>
</feature>
<dbReference type="SUPFAM" id="SSF51556">
    <property type="entry name" value="Metallo-dependent hydrolases"/>
    <property type="match status" value="1"/>
</dbReference>
<dbReference type="Proteomes" id="UP000249300">
    <property type="component" value="Chromosome 1"/>
</dbReference>
<dbReference type="CDD" id="cd01318">
    <property type="entry name" value="DHOase_IIb"/>
    <property type="match status" value="1"/>
</dbReference>
<dbReference type="Gene3D" id="3.20.20.140">
    <property type="entry name" value="Metal-dependent hydrolases"/>
    <property type="match status" value="1"/>
</dbReference>
<dbReference type="AlphaFoldDB" id="A0A2X4PZV3"/>
<sequence length="453" mass="50518">MKTLLSDALIINEGQRLRGSVLIEGSDIKAVLYEPEKEEHLRSIADEVVNCQGLYLLPGCIDDQVHFRDPGLTHKADLYSESRAAIAGGITSFMDMPNTKPPTVTLEAWQAKMERAAECSWGNYGFFFGGTNDNIDEIKRVDKHTVPGLKLFLGASTGNMLVDNKETLRRIFGETDLLIATHCEQENIIQSNKAYYTEKFGKNLDIHFHPLIRSEEACYRSSSEAVELADKTNARLHILHISTARELGLFRSDLPLSQKRITAEVCVHHLWFSDSDYALLGNRIKWNPAIKAASDRAALRQAVRNGCIDIVATDHAPHLLTEKEGNVLTAASGGPLVEHSLLLMLELSRMGEFSLEQVVSKMAHQPAELFGIPDRGYIRPGYRADLVLVDPHRPLLVQDGRVLSKCGWSPFDGYSFSHSVRRTYVNGSLAYHDGVLSPTRPVVYPLSFHSIKN</sequence>
<keyword evidence="5 8" id="KW-0378">Hydrolase</keyword>
<dbReference type="InterPro" id="IPR011059">
    <property type="entry name" value="Metal-dep_hydrolase_composite"/>
</dbReference>
<dbReference type="GO" id="GO:0006145">
    <property type="term" value="P:purine nucleobase catabolic process"/>
    <property type="evidence" value="ECO:0007669"/>
    <property type="project" value="TreeGrafter"/>
</dbReference>
<reference evidence="7 9" key="1">
    <citation type="submission" date="2014-08" db="EMBL/GenBank/DDBJ databases">
        <title>Porphyromonas crevioricanis strain:COT-253_OH1447 Genome sequencing.</title>
        <authorList>
            <person name="Wallis C."/>
            <person name="Deusch O."/>
            <person name="O'Flynn C."/>
            <person name="Davis I."/>
            <person name="Jospin G."/>
            <person name="Darling A.E."/>
            <person name="Coil D.A."/>
            <person name="Alexiev A."/>
            <person name="Horsfall A."/>
            <person name="Kirkwood N."/>
            <person name="Harris S."/>
            <person name="Eisen J.A."/>
        </authorList>
    </citation>
    <scope>NUCLEOTIDE SEQUENCE [LARGE SCALE GENOMIC DNA]</scope>
    <source>
        <strain evidence="9">COT-253 OH1447</strain>
        <strain evidence="7">COT-253_OH1447</strain>
    </source>
</reference>
<organism evidence="8 10">
    <name type="scientific">Porphyromonas crevioricanis</name>
    <dbReference type="NCBI Taxonomy" id="393921"/>
    <lineage>
        <taxon>Bacteria</taxon>
        <taxon>Pseudomonadati</taxon>
        <taxon>Bacteroidota</taxon>
        <taxon>Bacteroidia</taxon>
        <taxon>Bacteroidales</taxon>
        <taxon>Porphyromonadaceae</taxon>
        <taxon>Porphyromonas</taxon>
    </lineage>
</organism>